<feature type="domain" description="Copper resistance protein D" evidence="7">
    <location>
        <begin position="235"/>
        <end position="338"/>
    </location>
</feature>
<evidence type="ECO:0000256" key="3">
    <source>
        <dbReference type="ARBA" id="ARBA00022692"/>
    </source>
</evidence>
<dbReference type="GO" id="GO:0006825">
    <property type="term" value="P:copper ion transport"/>
    <property type="evidence" value="ECO:0007669"/>
    <property type="project" value="InterPro"/>
</dbReference>
<evidence type="ECO:0000256" key="4">
    <source>
        <dbReference type="ARBA" id="ARBA00022989"/>
    </source>
</evidence>
<feature type="transmembrane region" description="Helical" evidence="6">
    <location>
        <begin position="240"/>
        <end position="261"/>
    </location>
</feature>
<organism evidence="8 9">
    <name type="scientific">Goodfellowiella coeruleoviolacea</name>
    <dbReference type="NCBI Taxonomy" id="334858"/>
    <lineage>
        <taxon>Bacteria</taxon>
        <taxon>Bacillati</taxon>
        <taxon>Actinomycetota</taxon>
        <taxon>Actinomycetes</taxon>
        <taxon>Pseudonocardiales</taxon>
        <taxon>Pseudonocardiaceae</taxon>
        <taxon>Goodfellowiella</taxon>
    </lineage>
</organism>
<dbReference type="PANTHER" id="PTHR34820:SF4">
    <property type="entry name" value="INNER MEMBRANE PROTEIN YEBZ"/>
    <property type="match status" value="1"/>
</dbReference>
<evidence type="ECO:0000256" key="1">
    <source>
        <dbReference type="ARBA" id="ARBA00004651"/>
    </source>
</evidence>
<feature type="transmembrane region" description="Helical" evidence="6">
    <location>
        <begin position="176"/>
        <end position="195"/>
    </location>
</feature>
<sequence>MTTARTTVPTRYPLVYCAVFGGVAGVLVGMALVVVTPSAAGPVAGLVQPGTVVRFGIPLVRTLLDLSAAVAVGLSLLPKLLGFDRPGQTEPIMRVARPAAVVAAGVWAVAALVSVVLQAAEVRPDQPLTTGAVLAYVAEVAAGKGLLLSAGLAVCAALVGVLAVRRGESVPAELRILLTLCGLLPMPLTGHASNWQYHDLTMISMELHVLGAAAWAGGLAAVVGLVAFRRGLLASVLPRFSRLATLCLVLVAVTGLVNGLIELAVNPVVHLPASLVTTGYGLVLLGKIGCAAVLAALGGHIRWRLMPRIVRHQVTALLGWAAFEMVVMGLAFGLAVVLSRAPVA</sequence>
<dbReference type="InterPro" id="IPR008457">
    <property type="entry name" value="Cu-R_CopD_dom"/>
</dbReference>
<comment type="caution">
    <text evidence="8">The sequence shown here is derived from an EMBL/GenBank/DDBJ whole genome shotgun (WGS) entry which is preliminary data.</text>
</comment>
<evidence type="ECO:0000259" key="7">
    <source>
        <dbReference type="Pfam" id="PF05425"/>
    </source>
</evidence>
<keyword evidence="4 6" id="KW-1133">Transmembrane helix</keyword>
<dbReference type="InterPro" id="IPR032694">
    <property type="entry name" value="CopC/D"/>
</dbReference>
<evidence type="ECO:0000313" key="8">
    <source>
        <dbReference type="EMBL" id="MCP2169042.1"/>
    </source>
</evidence>
<dbReference type="Pfam" id="PF05425">
    <property type="entry name" value="CopD"/>
    <property type="match status" value="1"/>
</dbReference>
<dbReference type="RefSeq" id="WP_253777414.1">
    <property type="nucleotide sequence ID" value="NZ_JAMTCK010000016.1"/>
</dbReference>
<feature type="transmembrane region" description="Helical" evidence="6">
    <location>
        <begin position="55"/>
        <end position="77"/>
    </location>
</feature>
<evidence type="ECO:0000313" key="9">
    <source>
        <dbReference type="Proteomes" id="UP001206128"/>
    </source>
</evidence>
<accession>A0AAE3KJG0</accession>
<name>A0AAE3KJG0_9PSEU</name>
<gene>
    <name evidence="8" type="ORF">LX83_005922</name>
</gene>
<evidence type="ECO:0000256" key="6">
    <source>
        <dbReference type="SAM" id="Phobius"/>
    </source>
</evidence>
<feature type="transmembrane region" description="Helical" evidence="6">
    <location>
        <begin position="207"/>
        <end position="228"/>
    </location>
</feature>
<feature type="transmembrane region" description="Helical" evidence="6">
    <location>
        <begin position="98"/>
        <end position="120"/>
    </location>
</feature>
<reference evidence="8" key="1">
    <citation type="submission" date="2022-06" db="EMBL/GenBank/DDBJ databases">
        <title>Genomic Encyclopedia of Archaeal and Bacterial Type Strains, Phase II (KMG-II): from individual species to whole genera.</title>
        <authorList>
            <person name="Goeker M."/>
        </authorList>
    </citation>
    <scope>NUCLEOTIDE SEQUENCE</scope>
    <source>
        <strain evidence="8">DSM 43935</strain>
    </source>
</reference>
<dbReference type="GO" id="GO:0005886">
    <property type="term" value="C:plasma membrane"/>
    <property type="evidence" value="ECO:0007669"/>
    <property type="project" value="UniProtKB-SubCell"/>
</dbReference>
<keyword evidence="3 6" id="KW-0812">Transmembrane</keyword>
<evidence type="ECO:0000256" key="2">
    <source>
        <dbReference type="ARBA" id="ARBA00022475"/>
    </source>
</evidence>
<keyword evidence="9" id="KW-1185">Reference proteome</keyword>
<feature type="transmembrane region" description="Helical" evidence="6">
    <location>
        <begin position="140"/>
        <end position="164"/>
    </location>
</feature>
<dbReference type="EMBL" id="JAMTCK010000016">
    <property type="protein sequence ID" value="MCP2169042.1"/>
    <property type="molecule type" value="Genomic_DNA"/>
</dbReference>
<evidence type="ECO:0000256" key="5">
    <source>
        <dbReference type="ARBA" id="ARBA00023136"/>
    </source>
</evidence>
<proteinExistence type="predicted"/>
<dbReference type="AlphaFoldDB" id="A0AAE3KJG0"/>
<keyword evidence="2" id="KW-1003">Cell membrane</keyword>
<keyword evidence="5 6" id="KW-0472">Membrane</keyword>
<dbReference type="PANTHER" id="PTHR34820">
    <property type="entry name" value="INNER MEMBRANE PROTEIN YEBZ"/>
    <property type="match status" value="1"/>
</dbReference>
<feature type="transmembrane region" description="Helical" evidence="6">
    <location>
        <begin position="273"/>
        <end position="297"/>
    </location>
</feature>
<comment type="subcellular location">
    <subcellularLocation>
        <location evidence="1">Cell membrane</location>
        <topology evidence="1">Multi-pass membrane protein</topology>
    </subcellularLocation>
</comment>
<feature type="transmembrane region" description="Helical" evidence="6">
    <location>
        <begin position="12"/>
        <end position="35"/>
    </location>
</feature>
<protein>
    <submittedName>
        <fullName evidence="8">Copper resistance protein D</fullName>
    </submittedName>
</protein>
<feature type="transmembrane region" description="Helical" evidence="6">
    <location>
        <begin position="317"/>
        <end position="338"/>
    </location>
</feature>
<dbReference type="Proteomes" id="UP001206128">
    <property type="component" value="Unassembled WGS sequence"/>
</dbReference>